<evidence type="ECO:0000313" key="2">
    <source>
        <dbReference type="Proteomes" id="UP000694382"/>
    </source>
</evidence>
<dbReference type="AlphaFoldDB" id="A0A8C3NE66"/>
<dbReference type="Ensembl" id="ENSCPVT00000020754.2">
    <property type="protein sequence ID" value="ENSCPVP00000019866.1"/>
    <property type="gene ID" value="ENSCPVG00000014448.2"/>
</dbReference>
<sequence>MLRTYRKKVGNKQKRHIFNEFHMFPLQLSLPDWRCQGCQRRGFCSPHVSPQSQSTNLSHLSPCQLSLTRIFPWGF</sequence>
<reference evidence="1" key="2">
    <citation type="submission" date="2025-08" db="UniProtKB">
        <authorList>
            <consortium name="Ensembl"/>
        </authorList>
    </citation>
    <scope>IDENTIFICATION</scope>
</reference>
<organism evidence="1 2">
    <name type="scientific">Geospiza parvula</name>
    <name type="common">Small tree-finch</name>
    <name type="synonym">Camarhynchus parvulus</name>
    <dbReference type="NCBI Taxonomy" id="87175"/>
    <lineage>
        <taxon>Eukaryota</taxon>
        <taxon>Metazoa</taxon>
        <taxon>Chordata</taxon>
        <taxon>Craniata</taxon>
        <taxon>Vertebrata</taxon>
        <taxon>Euteleostomi</taxon>
        <taxon>Archelosauria</taxon>
        <taxon>Archosauria</taxon>
        <taxon>Dinosauria</taxon>
        <taxon>Saurischia</taxon>
        <taxon>Theropoda</taxon>
        <taxon>Coelurosauria</taxon>
        <taxon>Aves</taxon>
        <taxon>Neognathae</taxon>
        <taxon>Neoaves</taxon>
        <taxon>Telluraves</taxon>
        <taxon>Australaves</taxon>
        <taxon>Passeriformes</taxon>
        <taxon>Thraupidae</taxon>
        <taxon>Camarhynchus</taxon>
    </lineage>
</organism>
<protein>
    <submittedName>
        <fullName evidence="1">Uncharacterized protein</fullName>
    </submittedName>
</protein>
<reference evidence="1" key="3">
    <citation type="submission" date="2025-09" db="UniProtKB">
        <authorList>
            <consortium name="Ensembl"/>
        </authorList>
    </citation>
    <scope>IDENTIFICATION</scope>
</reference>
<name>A0A8C3NE66_GEOPR</name>
<keyword evidence="2" id="KW-1185">Reference proteome</keyword>
<dbReference type="Proteomes" id="UP000694382">
    <property type="component" value="Chromosome 13"/>
</dbReference>
<proteinExistence type="predicted"/>
<accession>A0A8C3NE66</accession>
<evidence type="ECO:0000313" key="1">
    <source>
        <dbReference type="Ensembl" id="ENSCPVP00000019866.1"/>
    </source>
</evidence>
<reference evidence="1" key="1">
    <citation type="submission" date="2020-02" db="EMBL/GenBank/DDBJ databases">
        <authorList>
            <person name="Enbody D E."/>
            <person name="Pettersson E M."/>
        </authorList>
    </citation>
    <scope>NUCLEOTIDE SEQUENCE [LARGE SCALE GENOMIC DNA]</scope>
</reference>